<comment type="catalytic activity">
    <reaction evidence="16 17">
        <text>di-trans,octa-cis-undecaprenyl diphosphate + H2O = di-trans,octa-cis-undecaprenyl phosphate + phosphate + H(+)</text>
        <dbReference type="Rhea" id="RHEA:28094"/>
        <dbReference type="ChEBI" id="CHEBI:15377"/>
        <dbReference type="ChEBI" id="CHEBI:15378"/>
        <dbReference type="ChEBI" id="CHEBI:43474"/>
        <dbReference type="ChEBI" id="CHEBI:58405"/>
        <dbReference type="ChEBI" id="CHEBI:60392"/>
        <dbReference type="EC" id="3.6.1.27"/>
    </reaction>
</comment>
<comment type="function">
    <text evidence="17">Catalyzes the dephosphorylation of undecaprenyl diphosphate (UPP). Confers resistance to bacitracin.</text>
</comment>
<keyword evidence="8 17" id="KW-0133">Cell shape</keyword>
<organism evidence="18 19">
    <name type="scientific">Streptococcus mitis</name>
    <dbReference type="NCBI Taxonomy" id="28037"/>
    <lineage>
        <taxon>Bacteria</taxon>
        <taxon>Bacillati</taxon>
        <taxon>Bacillota</taxon>
        <taxon>Bacilli</taxon>
        <taxon>Lactobacillales</taxon>
        <taxon>Streptococcaceae</taxon>
        <taxon>Streptococcus</taxon>
        <taxon>Streptococcus mitis group</taxon>
    </lineage>
</organism>
<evidence type="ECO:0000256" key="1">
    <source>
        <dbReference type="ARBA" id="ARBA00004651"/>
    </source>
</evidence>
<evidence type="ECO:0000313" key="19">
    <source>
        <dbReference type="Proteomes" id="UP000070458"/>
    </source>
</evidence>
<comment type="caution">
    <text evidence="17">Lacks conserved residue(s) required for the propagation of feature annotation.</text>
</comment>
<dbReference type="InterPro" id="IPR003824">
    <property type="entry name" value="UppP"/>
</dbReference>
<dbReference type="HAMAP" id="MF_01006">
    <property type="entry name" value="Undec_diphosphatase"/>
    <property type="match status" value="1"/>
</dbReference>
<dbReference type="AlphaFoldDB" id="A0A139PM29"/>
<evidence type="ECO:0000313" key="18">
    <source>
        <dbReference type="EMBL" id="KXT91358.1"/>
    </source>
</evidence>
<evidence type="ECO:0000256" key="5">
    <source>
        <dbReference type="ARBA" id="ARBA00022475"/>
    </source>
</evidence>
<evidence type="ECO:0000256" key="11">
    <source>
        <dbReference type="ARBA" id="ARBA00023136"/>
    </source>
</evidence>
<dbReference type="GO" id="GO:0008360">
    <property type="term" value="P:regulation of cell shape"/>
    <property type="evidence" value="ECO:0007669"/>
    <property type="project" value="UniProtKB-KW"/>
</dbReference>
<feature type="transmembrane region" description="Helical" evidence="17">
    <location>
        <begin position="228"/>
        <end position="248"/>
    </location>
</feature>
<keyword evidence="13 17" id="KW-0961">Cell wall biogenesis/degradation</keyword>
<comment type="miscellaneous">
    <text evidence="17">Bacitracin is thought to be involved in the inhibition of peptidoglycan synthesis by sequestering undecaprenyl diphosphate, thereby reducing the pool of lipid carrier available.</text>
</comment>
<dbReference type="GO" id="GO:0050380">
    <property type="term" value="F:undecaprenyl-diphosphatase activity"/>
    <property type="evidence" value="ECO:0007669"/>
    <property type="project" value="UniProtKB-UniRule"/>
</dbReference>
<dbReference type="EC" id="3.6.1.27" evidence="3 17"/>
<comment type="caution">
    <text evidence="18">The sequence shown here is derived from an EMBL/GenBank/DDBJ whole genome shotgun (WGS) entry which is preliminary data.</text>
</comment>
<evidence type="ECO:0000256" key="16">
    <source>
        <dbReference type="ARBA" id="ARBA00047594"/>
    </source>
</evidence>
<keyword evidence="9 17" id="KW-0573">Peptidoglycan synthesis</keyword>
<dbReference type="GO" id="GO:0071555">
    <property type="term" value="P:cell wall organization"/>
    <property type="evidence" value="ECO:0007669"/>
    <property type="project" value="UniProtKB-KW"/>
</dbReference>
<comment type="similarity">
    <text evidence="2 17">Belongs to the UppP family.</text>
</comment>
<protein>
    <recommendedName>
        <fullName evidence="4 17">Undecaprenyl-diphosphatase</fullName>
        <ecNumber evidence="3 17">3.6.1.27</ecNumber>
    </recommendedName>
    <alternativeName>
        <fullName evidence="15 17">Bacitracin resistance protein</fullName>
    </alternativeName>
    <alternativeName>
        <fullName evidence="14 17">Undecaprenyl pyrophosphate phosphatase</fullName>
    </alternativeName>
</protein>
<evidence type="ECO:0000256" key="10">
    <source>
        <dbReference type="ARBA" id="ARBA00022989"/>
    </source>
</evidence>
<accession>A0A139PM29</accession>
<dbReference type="Pfam" id="PF02673">
    <property type="entry name" value="BacA"/>
    <property type="match status" value="1"/>
</dbReference>
<feature type="transmembrane region" description="Helical" evidence="17">
    <location>
        <begin position="45"/>
        <end position="67"/>
    </location>
</feature>
<sequence>MYLIEILKSIFFGIVEGITEWLPISSTGHLILAEEFIQYQNQNEAFVSMFNVVIQLGAILAVMVIYFNKLNPFKPTKDKQEVRKTWRLWLKVLIATLPLLGVFKFDDWFDTHFHNMVSVALMLIIYGIAFIYLEKRNKARAIEPSVTELDKLPYTTAFYIGLFQVLALLPGTSRSGATIVGGLLNGTSRSVVTEFTFYLGIPVMFGASALKIFKFVKAGQLLSFGQLFLLLVAMGVAFAVSMVAIRFLTSYVKKTRLYPFR</sequence>
<evidence type="ECO:0000256" key="4">
    <source>
        <dbReference type="ARBA" id="ARBA00021581"/>
    </source>
</evidence>
<dbReference type="PANTHER" id="PTHR30622:SF3">
    <property type="entry name" value="UNDECAPRENYL-DIPHOSPHATASE"/>
    <property type="match status" value="1"/>
</dbReference>
<evidence type="ECO:0000256" key="17">
    <source>
        <dbReference type="HAMAP-Rule" id="MF_01006"/>
    </source>
</evidence>
<dbReference type="GO" id="GO:0005886">
    <property type="term" value="C:plasma membrane"/>
    <property type="evidence" value="ECO:0007669"/>
    <property type="project" value="UniProtKB-SubCell"/>
</dbReference>
<evidence type="ECO:0000256" key="3">
    <source>
        <dbReference type="ARBA" id="ARBA00012374"/>
    </source>
</evidence>
<keyword evidence="11 17" id="KW-0472">Membrane</keyword>
<dbReference type="EMBL" id="LQOD01000391">
    <property type="protein sequence ID" value="KXT91358.1"/>
    <property type="molecule type" value="Genomic_DNA"/>
</dbReference>
<feature type="transmembrane region" description="Helical" evidence="17">
    <location>
        <begin position="111"/>
        <end position="133"/>
    </location>
</feature>
<name>A0A139PM29_STRMT</name>
<keyword evidence="5 17" id="KW-1003">Cell membrane</keyword>
<evidence type="ECO:0000256" key="9">
    <source>
        <dbReference type="ARBA" id="ARBA00022984"/>
    </source>
</evidence>
<dbReference type="PANTHER" id="PTHR30622">
    <property type="entry name" value="UNDECAPRENYL-DIPHOSPHATASE"/>
    <property type="match status" value="1"/>
</dbReference>
<evidence type="ECO:0000256" key="14">
    <source>
        <dbReference type="ARBA" id="ARBA00032707"/>
    </source>
</evidence>
<evidence type="ECO:0000256" key="13">
    <source>
        <dbReference type="ARBA" id="ARBA00023316"/>
    </source>
</evidence>
<keyword evidence="6 17" id="KW-0812">Transmembrane</keyword>
<evidence type="ECO:0000256" key="8">
    <source>
        <dbReference type="ARBA" id="ARBA00022960"/>
    </source>
</evidence>
<dbReference type="NCBIfam" id="NF001391">
    <property type="entry name" value="PRK00281.1-5"/>
    <property type="match status" value="1"/>
</dbReference>
<evidence type="ECO:0000256" key="12">
    <source>
        <dbReference type="ARBA" id="ARBA00023251"/>
    </source>
</evidence>
<evidence type="ECO:0000256" key="2">
    <source>
        <dbReference type="ARBA" id="ARBA00010621"/>
    </source>
</evidence>
<comment type="subcellular location">
    <subcellularLocation>
        <location evidence="1 17">Cell membrane</location>
        <topology evidence="1 17">Multi-pass membrane protein</topology>
    </subcellularLocation>
</comment>
<dbReference type="GO" id="GO:0046677">
    <property type="term" value="P:response to antibiotic"/>
    <property type="evidence" value="ECO:0007669"/>
    <property type="project" value="UniProtKB-UniRule"/>
</dbReference>
<keyword evidence="12 17" id="KW-0046">Antibiotic resistance</keyword>
<keyword evidence="10 17" id="KW-1133">Transmembrane helix</keyword>
<evidence type="ECO:0000256" key="7">
    <source>
        <dbReference type="ARBA" id="ARBA00022801"/>
    </source>
</evidence>
<proteinExistence type="inferred from homology"/>
<keyword evidence="7 17" id="KW-0378">Hydrolase</keyword>
<dbReference type="PATRIC" id="fig|28037.233.peg.1924"/>
<feature type="transmembrane region" description="Helical" evidence="17">
    <location>
        <begin position="195"/>
        <end position="216"/>
    </location>
</feature>
<reference evidence="18 19" key="1">
    <citation type="submission" date="2016-01" db="EMBL/GenBank/DDBJ databases">
        <title>Highly variable Streptococcus oralis are common among viridans streptococci isolated from primates.</title>
        <authorList>
            <person name="Denapaite D."/>
            <person name="Rieger M."/>
            <person name="Koendgen S."/>
            <person name="Brueckner R."/>
            <person name="Ochigava I."/>
            <person name="Kappeler P."/>
            <person name="Maetz-Rensing K."/>
            <person name="Leendertz F."/>
            <person name="Hakenbeck R."/>
        </authorList>
    </citation>
    <scope>NUCLEOTIDE SEQUENCE [LARGE SCALE GENOMIC DNA]</scope>
    <source>
        <strain evidence="18 19">DD26</strain>
    </source>
</reference>
<evidence type="ECO:0000256" key="6">
    <source>
        <dbReference type="ARBA" id="ARBA00022692"/>
    </source>
</evidence>
<evidence type="ECO:0000256" key="15">
    <source>
        <dbReference type="ARBA" id="ARBA00032932"/>
    </source>
</evidence>
<gene>
    <name evidence="17" type="primary">uppP</name>
    <name evidence="18" type="ORF">SMIDD26_01634</name>
</gene>
<dbReference type="GO" id="GO:0009252">
    <property type="term" value="P:peptidoglycan biosynthetic process"/>
    <property type="evidence" value="ECO:0007669"/>
    <property type="project" value="UniProtKB-KW"/>
</dbReference>
<dbReference type="Proteomes" id="UP000070458">
    <property type="component" value="Unassembled WGS sequence"/>
</dbReference>